<proteinExistence type="predicted"/>
<sequence>MARPKEQGGLGLMGFKDRSDALQMRYMTAILDGRNIEWNLDGEKDVADQAADWAMQMGAETMDDFKKWWVLIGEACPDIFAAVEECAKKLGAIKMDDVSQAEWGRDVGAVMAGEARVRNVEAGAEVLRWLSEAQISDRPLQQIVGWVWQPGVLVGERWELPNRIWLRMLYSRGPSVEGLNRHWRVEQNGEIWRSRWRLLWAGAALMKHQNVDMEITAAGSSDV</sequence>
<comment type="caution">
    <text evidence="1">The sequence shown here is derived from an EMBL/GenBank/DDBJ whole genome shotgun (WGS) entry which is preliminary data.</text>
</comment>
<keyword evidence="2" id="KW-1185">Reference proteome</keyword>
<organism evidence="1 2">
    <name type="scientific">Riccia fluitans</name>
    <dbReference type="NCBI Taxonomy" id="41844"/>
    <lineage>
        <taxon>Eukaryota</taxon>
        <taxon>Viridiplantae</taxon>
        <taxon>Streptophyta</taxon>
        <taxon>Embryophyta</taxon>
        <taxon>Marchantiophyta</taxon>
        <taxon>Marchantiopsida</taxon>
        <taxon>Marchantiidae</taxon>
        <taxon>Marchantiales</taxon>
        <taxon>Ricciaceae</taxon>
        <taxon>Riccia</taxon>
    </lineage>
</organism>
<accession>A0ABD1ZJI0</accession>
<dbReference type="AlphaFoldDB" id="A0ABD1ZJI0"/>
<gene>
    <name evidence="1" type="ORF">R1flu_018507</name>
</gene>
<reference evidence="1 2" key="1">
    <citation type="submission" date="2024-09" db="EMBL/GenBank/DDBJ databases">
        <title>Chromosome-scale assembly of Riccia fluitans.</title>
        <authorList>
            <person name="Paukszto L."/>
            <person name="Sawicki J."/>
            <person name="Karawczyk K."/>
            <person name="Piernik-Szablinska J."/>
            <person name="Szczecinska M."/>
            <person name="Mazdziarz M."/>
        </authorList>
    </citation>
    <scope>NUCLEOTIDE SEQUENCE [LARGE SCALE GENOMIC DNA]</scope>
    <source>
        <strain evidence="1">Rf_01</strain>
        <tissue evidence="1">Aerial parts of the thallus</tissue>
    </source>
</reference>
<name>A0ABD1ZJI0_9MARC</name>
<dbReference type="EMBL" id="JBHFFA010000001">
    <property type="protein sequence ID" value="KAL2650379.1"/>
    <property type="molecule type" value="Genomic_DNA"/>
</dbReference>
<protein>
    <submittedName>
        <fullName evidence="1">Uncharacterized protein</fullName>
    </submittedName>
</protein>
<evidence type="ECO:0000313" key="2">
    <source>
        <dbReference type="Proteomes" id="UP001605036"/>
    </source>
</evidence>
<evidence type="ECO:0000313" key="1">
    <source>
        <dbReference type="EMBL" id="KAL2650379.1"/>
    </source>
</evidence>
<dbReference type="Proteomes" id="UP001605036">
    <property type="component" value="Unassembled WGS sequence"/>
</dbReference>